<accession>A0A4R6V1L7</accession>
<evidence type="ECO:0000313" key="2">
    <source>
        <dbReference type="EMBL" id="TDQ53754.1"/>
    </source>
</evidence>
<comment type="caution">
    <text evidence="2">The sequence shown here is derived from an EMBL/GenBank/DDBJ whole genome shotgun (WGS) entry which is preliminary data.</text>
</comment>
<proteinExistence type="predicted"/>
<name>A0A4R6V1L7_9ACTN</name>
<protein>
    <submittedName>
        <fullName evidence="2">Uncharacterized protein</fullName>
    </submittedName>
</protein>
<sequence>MRDVIRLLDAGASDAGGDSSFAQSALERLAHLYQASLDTPIKTEEMRAFKDQVVTLLKKGKNPSGLSLYSFECMVYAERGRLDGFQEACRRRSVLQILDDAFAPWDQVAPEPDREELEEIDETLREVSDEAPPVPEEDIPSWLPDSHWWWRAPRKQDMSQEERESRLNYDQYDGLETLG</sequence>
<feature type="region of interest" description="Disordered" evidence="1">
    <location>
        <begin position="124"/>
        <end position="179"/>
    </location>
</feature>
<dbReference type="OrthoDB" id="3432390at2"/>
<evidence type="ECO:0000313" key="3">
    <source>
        <dbReference type="Proteomes" id="UP000295281"/>
    </source>
</evidence>
<organism evidence="2 3">
    <name type="scientific">Actinorugispora endophytica</name>
    <dbReference type="NCBI Taxonomy" id="1605990"/>
    <lineage>
        <taxon>Bacteria</taxon>
        <taxon>Bacillati</taxon>
        <taxon>Actinomycetota</taxon>
        <taxon>Actinomycetes</taxon>
        <taxon>Streptosporangiales</taxon>
        <taxon>Nocardiopsidaceae</taxon>
        <taxon>Actinorugispora</taxon>
    </lineage>
</organism>
<dbReference type="AlphaFoldDB" id="A0A4R6V1L7"/>
<keyword evidence="3" id="KW-1185">Reference proteome</keyword>
<feature type="compositionally biased region" description="Basic and acidic residues" evidence="1">
    <location>
        <begin position="154"/>
        <end position="167"/>
    </location>
</feature>
<reference evidence="2 3" key="1">
    <citation type="submission" date="2019-03" db="EMBL/GenBank/DDBJ databases">
        <title>Genomic Encyclopedia of Type Strains, Phase IV (KMG-IV): sequencing the most valuable type-strain genomes for metagenomic binning, comparative biology and taxonomic classification.</title>
        <authorList>
            <person name="Goeker M."/>
        </authorList>
    </citation>
    <scope>NUCLEOTIDE SEQUENCE [LARGE SCALE GENOMIC DNA]</scope>
    <source>
        <strain evidence="2 3">DSM 46770</strain>
    </source>
</reference>
<evidence type="ECO:0000256" key="1">
    <source>
        <dbReference type="SAM" id="MobiDB-lite"/>
    </source>
</evidence>
<dbReference type="RefSeq" id="WP_133740666.1">
    <property type="nucleotide sequence ID" value="NZ_SNYN01000003.1"/>
</dbReference>
<dbReference type="Proteomes" id="UP000295281">
    <property type="component" value="Unassembled WGS sequence"/>
</dbReference>
<gene>
    <name evidence="2" type="ORF">EV190_103205</name>
</gene>
<dbReference type="EMBL" id="SNYN01000003">
    <property type="protein sequence ID" value="TDQ53754.1"/>
    <property type="molecule type" value="Genomic_DNA"/>
</dbReference>